<dbReference type="InterPro" id="IPR050871">
    <property type="entry name" value="26S_Proteasome/COP9_Components"/>
</dbReference>
<dbReference type="GO" id="GO:0005737">
    <property type="term" value="C:cytoplasm"/>
    <property type="evidence" value="ECO:0007669"/>
    <property type="project" value="UniProtKB-SubCell"/>
</dbReference>
<comment type="similarity">
    <text evidence="3">Belongs to the CSN2 family.</text>
</comment>
<keyword evidence="5" id="KW-0963">Cytoplasm</keyword>
<dbReference type="PROSITE" id="PS50250">
    <property type="entry name" value="PCI"/>
    <property type="match status" value="1"/>
</dbReference>
<evidence type="ECO:0000256" key="3">
    <source>
        <dbReference type="ARBA" id="ARBA00009318"/>
    </source>
</evidence>
<dbReference type="EMBL" id="KQ964481">
    <property type="protein sequence ID" value="KXN71182.1"/>
    <property type="molecule type" value="Genomic_DNA"/>
</dbReference>
<evidence type="ECO:0000259" key="7">
    <source>
        <dbReference type="PROSITE" id="PS50250"/>
    </source>
</evidence>
<dbReference type="PANTHER" id="PTHR10678">
    <property type="entry name" value="26S PROTEASOME NON-ATPASE REGULATORY SUBUNIT 11/COP9 SIGNALOSOME COMPLEX SUBUNIT 2"/>
    <property type="match status" value="1"/>
</dbReference>
<keyword evidence="6" id="KW-0539">Nucleus</keyword>
<evidence type="ECO:0000256" key="2">
    <source>
        <dbReference type="ARBA" id="ARBA00004496"/>
    </source>
</evidence>
<proteinExistence type="inferred from homology"/>
<evidence type="ECO:0000313" key="8">
    <source>
        <dbReference type="EMBL" id="KXN71182.1"/>
    </source>
</evidence>
<keyword evidence="9" id="KW-1185">Reference proteome</keyword>
<dbReference type="STRING" id="796925.A0A137P875"/>
<dbReference type="SMART" id="SM00088">
    <property type="entry name" value="PINT"/>
    <property type="match status" value="1"/>
</dbReference>
<protein>
    <recommendedName>
        <fullName evidence="4">COP9 signalosome complex subunit 2</fullName>
    </recommendedName>
</protein>
<dbReference type="AlphaFoldDB" id="A0A137P875"/>
<name>A0A137P875_CONC2</name>
<dbReference type="GO" id="GO:0005634">
    <property type="term" value="C:nucleus"/>
    <property type="evidence" value="ECO:0007669"/>
    <property type="project" value="UniProtKB-SubCell"/>
</dbReference>
<evidence type="ECO:0000313" key="9">
    <source>
        <dbReference type="Proteomes" id="UP000070444"/>
    </source>
</evidence>
<dbReference type="OMA" id="WMLAYNE"/>
<evidence type="ECO:0000256" key="5">
    <source>
        <dbReference type="ARBA" id="ARBA00022490"/>
    </source>
</evidence>
<dbReference type="SMART" id="SM00753">
    <property type="entry name" value="PAM"/>
    <property type="match status" value="1"/>
</dbReference>
<dbReference type="InterPro" id="IPR000717">
    <property type="entry name" value="PCI_dom"/>
</dbReference>
<dbReference type="InterPro" id="IPR036390">
    <property type="entry name" value="WH_DNA-bd_sf"/>
</dbReference>
<reference evidence="8 9" key="1">
    <citation type="journal article" date="2015" name="Genome Biol. Evol.">
        <title>Phylogenomic analyses indicate that early fungi evolved digesting cell walls of algal ancestors of land plants.</title>
        <authorList>
            <person name="Chang Y."/>
            <person name="Wang S."/>
            <person name="Sekimoto S."/>
            <person name="Aerts A.L."/>
            <person name="Choi C."/>
            <person name="Clum A."/>
            <person name="LaButti K.M."/>
            <person name="Lindquist E.A."/>
            <person name="Yee Ngan C."/>
            <person name="Ohm R.A."/>
            <person name="Salamov A.A."/>
            <person name="Grigoriev I.V."/>
            <person name="Spatafora J.W."/>
            <person name="Berbee M.L."/>
        </authorList>
    </citation>
    <scope>NUCLEOTIDE SEQUENCE [LARGE SCALE GENOMIC DNA]</scope>
    <source>
        <strain evidence="8 9">NRRL 28638</strain>
    </source>
</reference>
<organism evidence="8 9">
    <name type="scientific">Conidiobolus coronatus (strain ATCC 28846 / CBS 209.66 / NRRL 28638)</name>
    <name type="common">Delacroixia coronata</name>
    <dbReference type="NCBI Taxonomy" id="796925"/>
    <lineage>
        <taxon>Eukaryota</taxon>
        <taxon>Fungi</taxon>
        <taxon>Fungi incertae sedis</taxon>
        <taxon>Zoopagomycota</taxon>
        <taxon>Entomophthoromycotina</taxon>
        <taxon>Entomophthoromycetes</taxon>
        <taxon>Entomophthorales</taxon>
        <taxon>Ancylistaceae</taxon>
        <taxon>Conidiobolus</taxon>
    </lineage>
</organism>
<sequence>MIKICFKLENYPQALEYYTTLLTYVQSAVSRAYSEKSINTILDRVSNVSQESVMEQFYTTTLENFNDTSNENIWVKTNLKYAKLLLDKGDYGKLKGVLTQCHQACQTEDGVNDQRKGTLLLEVLSLEIQMYTQTQDIAKLKNLYQQCLNIKSAVPHPRIMGIIRECGGKMHMREMQWKLAQIDFFESFKSYDEAGLPQRFQVLKYLILSHMLSDNYINPFDSVETKSYQNHPSIVPMTNLVQTYQNKELEEFQKTLKKNHVGIMDDPFIRSYMDDVLRNIRLQALTHLLVPYTSIKIDYISKRMNIDTELAINLATELIMDGKINLKIDQVNGRLIMDKTSTSVDIQRCQAVLKWANSLKPFTGRSLDSALRSK</sequence>
<evidence type="ECO:0000256" key="1">
    <source>
        <dbReference type="ARBA" id="ARBA00004123"/>
    </source>
</evidence>
<dbReference type="SUPFAM" id="SSF46785">
    <property type="entry name" value="Winged helix' DNA-binding domain"/>
    <property type="match status" value="1"/>
</dbReference>
<evidence type="ECO:0000256" key="4">
    <source>
        <dbReference type="ARBA" id="ARBA00014879"/>
    </source>
</evidence>
<evidence type="ECO:0000256" key="6">
    <source>
        <dbReference type="ARBA" id="ARBA00023242"/>
    </source>
</evidence>
<dbReference type="Proteomes" id="UP000070444">
    <property type="component" value="Unassembled WGS sequence"/>
</dbReference>
<dbReference type="OrthoDB" id="194139at2759"/>
<comment type="subcellular location">
    <subcellularLocation>
        <location evidence="2">Cytoplasm</location>
    </subcellularLocation>
    <subcellularLocation>
        <location evidence="1">Nucleus</location>
    </subcellularLocation>
</comment>
<accession>A0A137P875</accession>
<gene>
    <name evidence="8" type="ORF">CONCODRAFT_49017</name>
</gene>
<dbReference type="Gene3D" id="1.25.40.570">
    <property type="match status" value="1"/>
</dbReference>
<dbReference type="FunFam" id="1.25.40.570:FF:000006">
    <property type="entry name" value="COP9 signalosome complex subunit 2"/>
    <property type="match status" value="1"/>
</dbReference>
<feature type="domain" description="PCI" evidence="7">
    <location>
        <begin position="173"/>
        <end position="342"/>
    </location>
</feature>
<dbReference type="Pfam" id="PF01399">
    <property type="entry name" value="PCI"/>
    <property type="match status" value="1"/>
</dbReference>